<reference evidence="2" key="1">
    <citation type="submission" date="2018-02" db="EMBL/GenBank/DDBJ databases">
        <authorList>
            <person name="Kim S.-K."/>
            <person name="Jung H.-I."/>
            <person name="Lee S.-W."/>
        </authorList>
    </citation>
    <scope>NUCLEOTIDE SEQUENCE</scope>
    <source>
        <strain evidence="2">SK3146</strain>
    </source>
</reference>
<gene>
    <name evidence="2" type="ORF">SK3146_04549</name>
</gene>
<dbReference type="InterPro" id="IPR036415">
    <property type="entry name" value="Lamin_tail_dom_sf"/>
</dbReference>
<keyword evidence="3" id="KW-1185">Reference proteome</keyword>
<dbReference type="InterPro" id="IPR019268">
    <property type="entry name" value="DUF2278"/>
</dbReference>
<dbReference type="RefSeq" id="WP_249860920.1">
    <property type="nucleotide sequence ID" value="NZ_CP027059.1"/>
</dbReference>
<dbReference type="EMBL" id="CP027059">
    <property type="protein sequence ID" value="UQZ85260.1"/>
    <property type="molecule type" value="Genomic_DNA"/>
</dbReference>
<name>A0ABY4RSR4_9BACL</name>
<evidence type="ECO:0000313" key="3">
    <source>
        <dbReference type="Proteomes" id="UP001057134"/>
    </source>
</evidence>
<dbReference type="Proteomes" id="UP001057134">
    <property type="component" value="Chromosome"/>
</dbReference>
<protein>
    <recommendedName>
        <fullName evidence="1">LTD domain-containing protein</fullName>
    </recommendedName>
</protein>
<reference evidence="2" key="2">
    <citation type="journal article" date="2021" name="J Anim Sci Technol">
        <title>Complete genome sequence of Paenibacillus konkukensis sp. nov. SK3146 as a potential probiotic strain.</title>
        <authorList>
            <person name="Jung H.I."/>
            <person name="Park S."/>
            <person name="Niu K.M."/>
            <person name="Lee S.W."/>
            <person name="Kothari D."/>
            <person name="Yi K.J."/>
            <person name="Kim S.K."/>
        </authorList>
    </citation>
    <scope>NUCLEOTIDE SEQUENCE</scope>
    <source>
        <strain evidence="2">SK3146</strain>
    </source>
</reference>
<proteinExistence type="predicted"/>
<accession>A0ABY4RSR4</accession>
<dbReference type="InterPro" id="IPR001322">
    <property type="entry name" value="Lamin_tail_dom"/>
</dbReference>
<sequence>MTIRYGVLKCKVRGRRPATRENAHYQVHAEAEGVHYRIAINVKSQMRPFALLYYTDEHFEHEVTSDLPELAYGYTRLPNRPGGMALDYIRGNLFDRRRMVPLAFDVPGTDNDLNDKLDIYMRKAMEFEDAVLYAYGDIWGPELKQRDAVFGFMPGQGMHDIHMNQGNGGSYRRDNGVYQDGGLLLHFPSEERWIAIFLAFQAQSWHTDDKTGDPLHEAAAYWHPAHPRPLAEHEIFIAGALVLPASPTACETVTLLNASDRPIDIGGWSLANKLKQKYKLEGVLAPGQFYTIELSVHPKFFRPWGDIITLLDERGLKVHGVSYIRAKVRSGWTIRF</sequence>
<feature type="domain" description="LTD" evidence="1">
    <location>
        <begin position="221"/>
        <end position="325"/>
    </location>
</feature>
<evidence type="ECO:0000259" key="1">
    <source>
        <dbReference type="PROSITE" id="PS51841"/>
    </source>
</evidence>
<dbReference type="Pfam" id="PF10042">
    <property type="entry name" value="DUF2278"/>
    <property type="match status" value="1"/>
</dbReference>
<organism evidence="2 3">
    <name type="scientific">Paenibacillus konkukensis</name>
    <dbReference type="NCBI Taxonomy" id="2020716"/>
    <lineage>
        <taxon>Bacteria</taxon>
        <taxon>Bacillati</taxon>
        <taxon>Bacillota</taxon>
        <taxon>Bacilli</taxon>
        <taxon>Bacillales</taxon>
        <taxon>Paenibacillaceae</taxon>
        <taxon>Paenibacillus</taxon>
    </lineage>
</organism>
<dbReference type="PROSITE" id="PS51841">
    <property type="entry name" value="LTD"/>
    <property type="match status" value="1"/>
</dbReference>
<dbReference type="SUPFAM" id="SSF74853">
    <property type="entry name" value="Lamin A/C globular tail domain"/>
    <property type="match status" value="1"/>
</dbReference>
<evidence type="ECO:0000313" key="2">
    <source>
        <dbReference type="EMBL" id="UQZ85260.1"/>
    </source>
</evidence>